<evidence type="ECO:0008006" key="3">
    <source>
        <dbReference type="Google" id="ProtNLM"/>
    </source>
</evidence>
<evidence type="ECO:0000313" key="1">
    <source>
        <dbReference type="EMBL" id="TDS56610.1"/>
    </source>
</evidence>
<keyword evidence="2" id="KW-1185">Reference proteome</keyword>
<name>A0A4R7ES66_9FLAO</name>
<dbReference type="RefSeq" id="WP_133712995.1">
    <property type="nucleotide sequence ID" value="NZ_SOAG01000019.1"/>
</dbReference>
<gene>
    <name evidence="1" type="ORF">C8P70_11946</name>
</gene>
<proteinExistence type="predicted"/>
<dbReference type="EMBL" id="SOAG01000019">
    <property type="protein sequence ID" value="TDS56610.1"/>
    <property type="molecule type" value="Genomic_DNA"/>
</dbReference>
<accession>A0A4R7ES66</accession>
<reference evidence="1 2" key="1">
    <citation type="submission" date="2019-03" db="EMBL/GenBank/DDBJ databases">
        <title>Genomic Encyclopedia of Archaeal and Bacterial Type Strains, Phase II (KMG-II): from individual species to whole genera.</title>
        <authorList>
            <person name="Goeker M."/>
        </authorList>
    </citation>
    <scope>NUCLEOTIDE SEQUENCE [LARGE SCALE GENOMIC DNA]</scope>
    <source>
        <strain evidence="1 2">DSM 28213</strain>
    </source>
</reference>
<protein>
    <recommendedName>
        <fullName evidence="3">TonB-dependent receptor-like protein</fullName>
    </recommendedName>
</protein>
<comment type="caution">
    <text evidence="1">The sequence shown here is derived from an EMBL/GenBank/DDBJ whole genome shotgun (WGS) entry which is preliminary data.</text>
</comment>
<dbReference type="Gene3D" id="2.170.130.10">
    <property type="entry name" value="TonB-dependent receptor, plug domain"/>
    <property type="match status" value="1"/>
</dbReference>
<sequence length="105" mass="11647">MRKADGSLEMISDDKVMEITYNENGKDTFKTKGKSSTWAIVSHYPPVSTSGKALFVDGKKTSWDEFEKVKPEDLGHMQIITGEKAVEKYGESGTNGIIEVTTKNK</sequence>
<dbReference type="InterPro" id="IPR037066">
    <property type="entry name" value="Plug_dom_sf"/>
</dbReference>
<dbReference type="Proteomes" id="UP000295215">
    <property type="component" value="Unassembled WGS sequence"/>
</dbReference>
<dbReference type="OrthoDB" id="1367110at2"/>
<evidence type="ECO:0000313" key="2">
    <source>
        <dbReference type="Proteomes" id="UP000295215"/>
    </source>
</evidence>
<organism evidence="1 2">
    <name type="scientific">Myroides indicus</name>
    <dbReference type="NCBI Taxonomy" id="1323422"/>
    <lineage>
        <taxon>Bacteria</taxon>
        <taxon>Pseudomonadati</taxon>
        <taxon>Bacteroidota</taxon>
        <taxon>Flavobacteriia</taxon>
        <taxon>Flavobacteriales</taxon>
        <taxon>Flavobacteriaceae</taxon>
        <taxon>Myroides</taxon>
    </lineage>
</organism>
<dbReference type="AlphaFoldDB" id="A0A4R7ES66"/>